<organism evidence="1 2">
    <name type="scientific">Oribacterium asaccharolyticum ACB7</name>
    <dbReference type="NCBI Taxonomy" id="796944"/>
    <lineage>
        <taxon>Bacteria</taxon>
        <taxon>Bacillati</taxon>
        <taxon>Bacillota</taxon>
        <taxon>Clostridia</taxon>
        <taxon>Lachnospirales</taxon>
        <taxon>Lachnospiraceae</taxon>
        <taxon>Oribacterium</taxon>
    </lineage>
</organism>
<dbReference type="HOGENOM" id="CLU_3382974_0_0_9"/>
<keyword evidence="2" id="KW-1185">Reference proteome</keyword>
<accession>G9WT23</accession>
<proteinExistence type="predicted"/>
<protein>
    <submittedName>
        <fullName evidence="1">Uncharacterized protein</fullName>
    </submittedName>
</protein>
<gene>
    <name evidence="1" type="ORF">HMPREF9624_00057</name>
</gene>
<name>G9WT23_9FIRM</name>
<reference evidence="1 2" key="1">
    <citation type="submission" date="2011-08" db="EMBL/GenBank/DDBJ databases">
        <title>The Genome Sequence of Oribacterium sp. ACB7.</title>
        <authorList>
            <consortium name="The Broad Institute Genome Sequencing Platform"/>
            <person name="Earl A."/>
            <person name="Ward D."/>
            <person name="Feldgarden M."/>
            <person name="Gevers D."/>
            <person name="Sizova M."/>
            <person name="Hazen A."/>
            <person name="Epstein S."/>
            <person name="Young S.K."/>
            <person name="Zeng Q."/>
            <person name="Gargeya S."/>
            <person name="Fitzgerald M."/>
            <person name="Haas B."/>
            <person name="Abouelleil A."/>
            <person name="Alvarado L."/>
            <person name="Arachchi H.M."/>
            <person name="Berlin A."/>
            <person name="Brown A."/>
            <person name="Chapman S.B."/>
            <person name="Chen Z."/>
            <person name="Dunbar C."/>
            <person name="Freedman E."/>
            <person name="Gearin G."/>
            <person name="Gellesch M."/>
            <person name="Goldberg J."/>
            <person name="Griggs A."/>
            <person name="Gujja S."/>
            <person name="Heiman D."/>
            <person name="Howarth C."/>
            <person name="Larson L."/>
            <person name="Lui A."/>
            <person name="MacDonald P.J.P."/>
            <person name="Montmayeur A."/>
            <person name="Murphy C."/>
            <person name="Neiman D."/>
            <person name="Pearson M."/>
            <person name="Priest M."/>
            <person name="Roberts A."/>
            <person name="Saif S."/>
            <person name="Shea T."/>
            <person name="Shenoy N."/>
            <person name="Sisk P."/>
            <person name="Stolte C."/>
            <person name="Sykes S."/>
            <person name="Wortman J."/>
            <person name="Nusbaum C."/>
            <person name="Birren B."/>
        </authorList>
    </citation>
    <scope>NUCLEOTIDE SEQUENCE [LARGE SCALE GENOMIC DNA]</scope>
    <source>
        <strain evidence="1 2">ACB7</strain>
    </source>
</reference>
<dbReference type="Proteomes" id="UP000003527">
    <property type="component" value="Unassembled WGS sequence"/>
</dbReference>
<dbReference type="AlphaFoldDB" id="G9WT23"/>
<evidence type="ECO:0000313" key="2">
    <source>
        <dbReference type="Proteomes" id="UP000003527"/>
    </source>
</evidence>
<comment type="caution">
    <text evidence="1">The sequence shown here is derived from an EMBL/GenBank/DDBJ whole genome shotgun (WGS) entry which is preliminary data.</text>
</comment>
<dbReference type="EMBL" id="AFZD01000012">
    <property type="protein sequence ID" value="EHL12855.1"/>
    <property type="molecule type" value="Genomic_DNA"/>
</dbReference>
<evidence type="ECO:0000313" key="1">
    <source>
        <dbReference type="EMBL" id="EHL12855.1"/>
    </source>
</evidence>
<sequence>MGKRMGKSGEALTGVIRNVDWHFSPICDKVFYV</sequence>